<dbReference type="EMBL" id="CM000880">
    <property type="protein sequence ID" value="PNT75616.1"/>
    <property type="molecule type" value="Genomic_DNA"/>
</dbReference>
<gene>
    <name evidence="3" type="ORF">BRADI_1g35616v3</name>
</gene>
<feature type="signal peptide" evidence="2">
    <location>
        <begin position="1"/>
        <end position="34"/>
    </location>
</feature>
<dbReference type="EnsemblPlants" id="PNT75616">
    <property type="protein sequence ID" value="PNT75616"/>
    <property type="gene ID" value="BRADI_1g35616v3"/>
</dbReference>
<evidence type="ECO:0000313" key="4">
    <source>
        <dbReference type="EnsemblPlants" id="PNT75616"/>
    </source>
</evidence>
<feature type="compositionally biased region" description="Low complexity" evidence="1">
    <location>
        <begin position="42"/>
        <end position="57"/>
    </location>
</feature>
<evidence type="ECO:0000313" key="5">
    <source>
        <dbReference type="Proteomes" id="UP000008810"/>
    </source>
</evidence>
<keyword evidence="5" id="KW-1185">Reference proteome</keyword>
<evidence type="ECO:0000256" key="1">
    <source>
        <dbReference type="SAM" id="MobiDB-lite"/>
    </source>
</evidence>
<dbReference type="AlphaFoldDB" id="A0A2K2DMW0"/>
<reference evidence="4" key="3">
    <citation type="submission" date="2018-08" db="UniProtKB">
        <authorList>
            <consortium name="EnsemblPlants"/>
        </authorList>
    </citation>
    <scope>IDENTIFICATION</scope>
    <source>
        <strain evidence="4">cv. Bd21</strain>
    </source>
</reference>
<reference evidence="3" key="2">
    <citation type="submission" date="2017-06" db="EMBL/GenBank/DDBJ databases">
        <title>WGS assembly of Brachypodium distachyon.</title>
        <authorList>
            <consortium name="The International Brachypodium Initiative"/>
            <person name="Lucas S."/>
            <person name="Harmon-Smith M."/>
            <person name="Lail K."/>
            <person name="Tice H."/>
            <person name="Grimwood J."/>
            <person name="Bruce D."/>
            <person name="Barry K."/>
            <person name="Shu S."/>
            <person name="Lindquist E."/>
            <person name="Wang M."/>
            <person name="Pitluck S."/>
            <person name="Vogel J.P."/>
            <person name="Garvin D.F."/>
            <person name="Mockler T.C."/>
            <person name="Schmutz J."/>
            <person name="Rokhsar D."/>
            <person name="Bevan M.W."/>
        </authorList>
    </citation>
    <scope>NUCLEOTIDE SEQUENCE</scope>
    <source>
        <strain evidence="3">Bd21</strain>
    </source>
</reference>
<dbReference type="STRING" id="15368.A0A2K2DMW0"/>
<feature type="compositionally biased region" description="Low complexity" evidence="1">
    <location>
        <begin position="80"/>
        <end position="103"/>
    </location>
</feature>
<feature type="chain" id="PRO_5033762453" evidence="2">
    <location>
        <begin position="35"/>
        <end position="204"/>
    </location>
</feature>
<organism evidence="3">
    <name type="scientific">Brachypodium distachyon</name>
    <name type="common">Purple false brome</name>
    <name type="synonym">Trachynia distachya</name>
    <dbReference type="NCBI Taxonomy" id="15368"/>
    <lineage>
        <taxon>Eukaryota</taxon>
        <taxon>Viridiplantae</taxon>
        <taxon>Streptophyta</taxon>
        <taxon>Embryophyta</taxon>
        <taxon>Tracheophyta</taxon>
        <taxon>Spermatophyta</taxon>
        <taxon>Magnoliopsida</taxon>
        <taxon>Liliopsida</taxon>
        <taxon>Poales</taxon>
        <taxon>Poaceae</taxon>
        <taxon>BOP clade</taxon>
        <taxon>Pooideae</taxon>
        <taxon>Stipodae</taxon>
        <taxon>Brachypodieae</taxon>
        <taxon>Brachypodium</taxon>
    </lineage>
</organism>
<proteinExistence type="predicted"/>
<protein>
    <submittedName>
        <fullName evidence="3 4">Uncharacterized protein</fullName>
    </submittedName>
</protein>
<dbReference type="Proteomes" id="UP000008810">
    <property type="component" value="Chromosome 1"/>
</dbReference>
<reference evidence="3 4" key="1">
    <citation type="journal article" date="2010" name="Nature">
        <title>Genome sequencing and analysis of the model grass Brachypodium distachyon.</title>
        <authorList>
            <consortium name="International Brachypodium Initiative"/>
        </authorList>
    </citation>
    <scope>NUCLEOTIDE SEQUENCE [LARGE SCALE GENOMIC DNA]</scope>
    <source>
        <strain evidence="3 4">Bd21</strain>
    </source>
</reference>
<sequence length="204" mass="21177">MQEDAWCRALAFLIRCRSLFFLVVLFFVLTRCCAHAAAISPSPAAAVPSPSPAAAAPGRRPQPSLRLCRTPAAPAPSPPSAATAPFAFAGRPRPRSPAAAAPSVLQRRTSSGAGPPELAGSGGRPGEISTSQRRGGWRLGAHLPPAASFVRRPLGTSFALGPPRCHADGHTGGGRGCSRGGGSWWRGVRRDSHGCAQAQYNKML</sequence>
<keyword evidence="2" id="KW-0732">Signal</keyword>
<name>A0A2K2DMW0_BRADI</name>
<feature type="region of interest" description="Disordered" evidence="1">
    <location>
        <begin position="42"/>
        <end position="140"/>
    </location>
</feature>
<accession>A0A2K2DMW0</accession>
<evidence type="ECO:0000256" key="2">
    <source>
        <dbReference type="SAM" id="SignalP"/>
    </source>
</evidence>
<dbReference type="InParanoid" id="A0A2K2DMW0"/>
<evidence type="ECO:0000313" key="3">
    <source>
        <dbReference type="EMBL" id="PNT75616.1"/>
    </source>
</evidence>
<dbReference type="Gramene" id="PNT75616">
    <property type="protein sequence ID" value="PNT75616"/>
    <property type="gene ID" value="BRADI_1g35616v3"/>
</dbReference>